<organism evidence="1 2">
    <name type="scientific">Streptomyces zinciresistens K42</name>
    <dbReference type="NCBI Taxonomy" id="700597"/>
    <lineage>
        <taxon>Bacteria</taxon>
        <taxon>Bacillati</taxon>
        <taxon>Actinomycetota</taxon>
        <taxon>Actinomycetes</taxon>
        <taxon>Kitasatosporales</taxon>
        <taxon>Streptomycetaceae</taxon>
        <taxon>Streptomyces</taxon>
    </lineage>
</organism>
<reference evidence="1 2" key="1">
    <citation type="submission" date="2011-08" db="EMBL/GenBank/DDBJ databases">
        <authorList>
            <person name="Lin Y."/>
            <person name="Hao X."/>
            <person name="Johnstone L."/>
            <person name="Miller S.J."/>
            <person name="Wei G."/>
            <person name="Rensing C."/>
        </authorList>
    </citation>
    <scope>NUCLEOTIDE SEQUENCE [LARGE SCALE GENOMIC DNA]</scope>
    <source>
        <strain evidence="1 2">K42</strain>
    </source>
</reference>
<name>G2GPB2_9ACTN</name>
<accession>G2GPB2</accession>
<keyword evidence="2" id="KW-1185">Reference proteome</keyword>
<dbReference type="EMBL" id="AGBF01000358">
    <property type="protein sequence ID" value="EGX54656.1"/>
    <property type="molecule type" value="Genomic_DNA"/>
</dbReference>
<gene>
    <name evidence="1" type="ORF">SZN_36849</name>
</gene>
<dbReference type="AlphaFoldDB" id="G2GPB2"/>
<feature type="non-terminal residue" evidence="1">
    <location>
        <position position="43"/>
    </location>
</feature>
<evidence type="ECO:0000313" key="2">
    <source>
        <dbReference type="Proteomes" id="UP000004217"/>
    </source>
</evidence>
<protein>
    <submittedName>
        <fullName evidence="1">Uncharacterized protein</fullName>
    </submittedName>
</protein>
<sequence>MATALANASGTAAPVARAARIEHVSKSFPAPGTPGGRQLVLDD</sequence>
<proteinExistence type="predicted"/>
<comment type="caution">
    <text evidence="1">The sequence shown here is derived from an EMBL/GenBank/DDBJ whole genome shotgun (WGS) entry which is preliminary data.</text>
</comment>
<evidence type="ECO:0000313" key="1">
    <source>
        <dbReference type="EMBL" id="EGX54656.1"/>
    </source>
</evidence>
<dbReference type="Proteomes" id="UP000004217">
    <property type="component" value="Unassembled WGS sequence"/>
</dbReference>